<protein>
    <submittedName>
        <fullName evidence="4">Sporulation protein</fullName>
    </submittedName>
</protein>
<dbReference type="SUPFAM" id="SSF55797">
    <property type="entry name" value="PR-1-like"/>
    <property type="match status" value="1"/>
</dbReference>
<feature type="chain" id="PRO_5031172179" evidence="2">
    <location>
        <begin position="27"/>
        <end position="269"/>
    </location>
</feature>
<keyword evidence="2" id="KW-0732">Signal</keyword>
<dbReference type="Proteomes" id="UP000448867">
    <property type="component" value="Unassembled WGS sequence"/>
</dbReference>
<accession>A0A7X2LZZ8</accession>
<proteinExistence type="predicted"/>
<name>A0A7X2LZZ8_9BACI</name>
<dbReference type="CDD" id="cd05379">
    <property type="entry name" value="CAP_bacterial"/>
    <property type="match status" value="1"/>
</dbReference>
<dbReference type="InterPro" id="IPR014044">
    <property type="entry name" value="CAP_dom"/>
</dbReference>
<feature type="signal peptide" evidence="2">
    <location>
        <begin position="1"/>
        <end position="26"/>
    </location>
</feature>
<dbReference type="Pfam" id="PF00188">
    <property type="entry name" value="CAP"/>
    <property type="match status" value="1"/>
</dbReference>
<evidence type="ECO:0000256" key="1">
    <source>
        <dbReference type="SAM" id="MobiDB-lite"/>
    </source>
</evidence>
<sequence length="269" mass="29144">MFKKATVLSLAAAATIFTFNSGQANAQEVQSFKIEVKQLDQSSIENLLKQHFPNLKFNFQQAPAPKPVEQAKPAPASAPKPAEQAKPAPAPAPKPAEQAKPAPAPAPKPAEQAKPAPAPAPKPAEQTKPAPAPAPKPAEQTQSSVSAFEKKVVELTNVERQKQGLKPLQLDEALSKVARVKSQDMKNKNYFSHTSPTYGSPFDMMKQFGISYKTAGENIAMGQRSPEEVVKAWMNSEGHRKNIMNGQYTHIGVGHVADGNYWTQMFIGK</sequence>
<dbReference type="PANTHER" id="PTHR31157">
    <property type="entry name" value="SCP DOMAIN-CONTAINING PROTEIN"/>
    <property type="match status" value="1"/>
</dbReference>
<dbReference type="AlphaFoldDB" id="A0A7X2LZZ8"/>
<dbReference type="OrthoDB" id="9783944at2"/>
<evidence type="ECO:0000313" key="5">
    <source>
        <dbReference type="Proteomes" id="UP000448867"/>
    </source>
</evidence>
<feature type="region of interest" description="Disordered" evidence="1">
    <location>
        <begin position="65"/>
        <end position="145"/>
    </location>
</feature>
<organism evidence="4 5">
    <name type="scientific">Metabacillus lacus</name>
    <dbReference type="NCBI Taxonomy" id="1983721"/>
    <lineage>
        <taxon>Bacteria</taxon>
        <taxon>Bacillati</taxon>
        <taxon>Bacillota</taxon>
        <taxon>Bacilli</taxon>
        <taxon>Bacillales</taxon>
        <taxon>Bacillaceae</taxon>
        <taxon>Metabacillus</taxon>
    </lineage>
</organism>
<dbReference type="InterPro" id="IPR014258">
    <property type="entry name" value="CAP_domain_YkwD-like"/>
</dbReference>
<dbReference type="Gene3D" id="3.40.33.10">
    <property type="entry name" value="CAP"/>
    <property type="match status" value="1"/>
</dbReference>
<evidence type="ECO:0000259" key="3">
    <source>
        <dbReference type="Pfam" id="PF00188"/>
    </source>
</evidence>
<dbReference type="EMBL" id="WKKI01000013">
    <property type="protein sequence ID" value="MRX72244.1"/>
    <property type="molecule type" value="Genomic_DNA"/>
</dbReference>
<reference evidence="4 5" key="1">
    <citation type="submission" date="2019-11" db="EMBL/GenBank/DDBJ databases">
        <title>Bacillus lacus genome.</title>
        <authorList>
            <person name="Allen C.J."/>
            <person name="Newman J.D."/>
        </authorList>
    </citation>
    <scope>NUCLEOTIDE SEQUENCE [LARGE SCALE GENOMIC DNA]</scope>
    <source>
        <strain evidence="4 5">KCTC 33946</strain>
    </source>
</reference>
<comment type="caution">
    <text evidence="4">The sequence shown here is derived from an EMBL/GenBank/DDBJ whole genome shotgun (WGS) entry which is preliminary data.</text>
</comment>
<dbReference type="PANTHER" id="PTHR31157:SF1">
    <property type="entry name" value="SCP DOMAIN-CONTAINING PROTEIN"/>
    <property type="match status" value="1"/>
</dbReference>
<evidence type="ECO:0000313" key="4">
    <source>
        <dbReference type="EMBL" id="MRX72244.1"/>
    </source>
</evidence>
<dbReference type="RefSeq" id="WP_154307383.1">
    <property type="nucleotide sequence ID" value="NZ_WKKI01000013.1"/>
</dbReference>
<feature type="domain" description="SCP" evidence="3">
    <location>
        <begin position="154"/>
        <end position="266"/>
    </location>
</feature>
<keyword evidence="5" id="KW-1185">Reference proteome</keyword>
<gene>
    <name evidence="4" type="ORF">GJU40_08775</name>
</gene>
<feature type="compositionally biased region" description="Low complexity" evidence="1">
    <location>
        <begin position="70"/>
        <end position="87"/>
    </location>
</feature>
<evidence type="ECO:0000256" key="2">
    <source>
        <dbReference type="SAM" id="SignalP"/>
    </source>
</evidence>
<dbReference type="NCBIfam" id="TIGR02909">
    <property type="entry name" value="spore_YkwD"/>
    <property type="match status" value="1"/>
</dbReference>
<dbReference type="InterPro" id="IPR035940">
    <property type="entry name" value="CAP_sf"/>
</dbReference>